<evidence type="ECO:0000313" key="6">
    <source>
        <dbReference type="EMBL" id="SEG44107.1"/>
    </source>
</evidence>
<gene>
    <name evidence="6" type="ORF">SAMN04489712_105233</name>
</gene>
<evidence type="ECO:0000256" key="2">
    <source>
        <dbReference type="ARBA" id="ARBA00009840"/>
    </source>
</evidence>
<feature type="compositionally biased region" description="Basic and acidic residues" evidence="5">
    <location>
        <begin position="473"/>
        <end position="486"/>
    </location>
</feature>
<dbReference type="RefSeq" id="WP_235017855.1">
    <property type="nucleotide sequence ID" value="NZ_FNVO01000005.1"/>
</dbReference>
<protein>
    <submittedName>
        <fullName evidence="6">DNA recombination protein RmuC</fullName>
    </submittedName>
</protein>
<dbReference type="Proteomes" id="UP000236723">
    <property type="component" value="Unassembled WGS sequence"/>
</dbReference>
<proteinExistence type="inferred from homology"/>
<comment type="similarity">
    <text evidence="2">Belongs to the RmuC family.</text>
</comment>
<comment type="function">
    <text evidence="1">Involved in DNA recombination.</text>
</comment>
<accession>A0A1H6A7S8</accession>
<dbReference type="Pfam" id="PF02646">
    <property type="entry name" value="RmuC"/>
    <property type="match status" value="1"/>
</dbReference>
<keyword evidence="3" id="KW-0175">Coiled coil</keyword>
<dbReference type="PANTHER" id="PTHR30563:SF0">
    <property type="entry name" value="DNA RECOMBINATION PROTEIN RMUC"/>
    <property type="match status" value="1"/>
</dbReference>
<evidence type="ECO:0000256" key="5">
    <source>
        <dbReference type="SAM" id="MobiDB-lite"/>
    </source>
</evidence>
<dbReference type="GO" id="GO:0006310">
    <property type="term" value="P:DNA recombination"/>
    <property type="evidence" value="ECO:0007669"/>
    <property type="project" value="UniProtKB-KW"/>
</dbReference>
<evidence type="ECO:0000313" key="7">
    <source>
        <dbReference type="Proteomes" id="UP000236723"/>
    </source>
</evidence>
<evidence type="ECO:0000256" key="1">
    <source>
        <dbReference type="ARBA" id="ARBA00003416"/>
    </source>
</evidence>
<evidence type="ECO:0000256" key="3">
    <source>
        <dbReference type="ARBA" id="ARBA00023054"/>
    </source>
</evidence>
<keyword evidence="7" id="KW-1185">Reference proteome</keyword>
<feature type="region of interest" description="Disordered" evidence="5">
    <location>
        <begin position="378"/>
        <end position="486"/>
    </location>
</feature>
<organism evidence="6 7">
    <name type="scientific">Thermomonospora echinospora</name>
    <dbReference type="NCBI Taxonomy" id="1992"/>
    <lineage>
        <taxon>Bacteria</taxon>
        <taxon>Bacillati</taxon>
        <taxon>Actinomycetota</taxon>
        <taxon>Actinomycetes</taxon>
        <taxon>Streptosporangiales</taxon>
        <taxon>Thermomonosporaceae</taxon>
        <taxon>Thermomonospora</taxon>
    </lineage>
</organism>
<sequence>MDLALLLGLALGVALGAVAGYSLATTRQAALIARARAAEEQVAYVEERLAGHFEALSAKALDASNQRFLELADTRLRAAGIEAAGELERRKQAVEHLVEPLRETLAKVEEQLREVETGRRESHAMLAKQVEFVRRSSEELRAETQALVRALQRPDARGRWGELQLRRVVELAGMTRHCDFDEQVTARTADGSLRPDLVVRLVGDKSIVVDSKVPLTAYLEAAATDDPELRAARLDAHARHVRDHVDRLASKAYWQAFSPAPEFVVLFIPGEAFLAPALERSPELLEYAIGRRVHIATPTTLVSMLRTAAYAWQQAALSRNARAVFELGRELYERLGTMGGHLDELGRSLAGAVRSYNRTVGSLESRVLVSARRLNDLGLVDGPLDAPEPVADSPRSPSAAELAGGFPEAGIGASTGEGPPGKPVGFAEQVVPNRSGRAASASADGPAVDAAANGRGHGRPTRPSSGTPAPDAGARHTDRASEEDSG</sequence>
<dbReference type="InterPro" id="IPR003798">
    <property type="entry name" value="DNA_recombination_RmuC"/>
</dbReference>
<dbReference type="PANTHER" id="PTHR30563">
    <property type="entry name" value="DNA RECOMBINATION PROTEIN RMUC"/>
    <property type="match status" value="1"/>
</dbReference>
<reference evidence="7" key="1">
    <citation type="submission" date="2016-10" db="EMBL/GenBank/DDBJ databases">
        <authorList>
            <person name="Varghese N."/>
            <person name="Submissions S."/>
        </authorList>
    </citation>
    <scope>NUCLEOTIDE SEQUENCE [LARGE SCALE GENOMIC DNA]</scope>
    <source>
        <strain evidence="7">DSM 43163</strain>
    </source>
</reference>
<dbReference type="EMBL" id="FNVO01000005">
    <property type="protein sequence ID" value="SEG44107.1"/>
    <property type="molecule type" value="Genomic_DNA"/>
</dbReference>
<evidence type="ECO:0000256" key="4">
    <source>
        <dbReference type="ARBA" id="ARBA00023172"/>
    </source>
</evidence>
<keyword evidence="4" id="KW-0233">DNA recombination</keyword>
<dbReference type="AlphaFoldDB" id="A0A1H6A7S8"/>
<name>A0A1H6A7S8_9ACTN</name>
<feature type="compositionally biased region" description="Low complexity" evidence="5">
    <location>
        <begin position="432"/>
        <end position="454"/>
    </location>
</feature>